<reference evidence="3" key="1">
    <citation type="journal article" date="2014" name="Int. J. Syst. Evol. Microbiol.">
        <title>Complete genome sequence of Corynebacterium casei LMG S-19264T (=DSM 44701T), isolated from a smear-ripened cheese.</title>
        <authorList>
            <consortium name="US DOE Joint Genome Institute (JGI-PGF)"/>
            <person name="Walter F."/>
            <person name="Albersmeier A."/>
            <person name="Kalinowski J."/>
            <person name="Ruckert C."/>
        </authorList>
    </citation>
    <scope>NUCLEOTIDE SEQUENCE</scope>
    <source>
        <strain evidence="3">CGMCC 1.15763</strain>
    </source>
</reference>
<dbReference type="InterPro" id="IPR050101">
    <property type="entry name" value="CinA"/>
</dbReference>
<dbReference type="InterPro" id="IPR008136">
    <property type="entry name" value="CinA_C"/>
</dbReference>
<dbReference type="InterPro" id="IPR008135">
    <property type="entry name" value="Competence-induced_CinA"/>
</dbReference>
<dbReference type="Gene3D" id="3.90.950.20">
    <property type="entry name" value="CinA-like"/>
    <property type="match status" value="1"/>
</dbReference>
<keyword evidence="4" id="KW-1185">Reference proteome</keyword>
<evidence type="ECO:0000313" key="3">
    <source>
        <dbReference type="EMBL" id="GGH02217.1"/>
    </source>
</evidence>
<dbReference type="Pfam" id="PF00994">
    <property type="entry name" value="MoCF_biosynth"/>
    <property type="match status" value="1"/>
</dbReference>
<feature type="domain" description="MoaB/Mog" evidence="2">
    <location>
        <begin position="4"/>
        <end position="172"/>
    </location>
</feature>
<dbReference type="Proteomes" id="UP000633278">
    <property type="component" value="Unassembled WGS sequence"/>
</dbReference>
<proteinExistence type="inferred from homology"/>
<dbReference type="PANTHER" id="PTHR13939">
    <property type="entry name" value="NICOTINAMIDE-NUCLEOTIDE AMIDOHYDROLASE PNCC"/>
    <property type="match status" value="1"/>
</dbReference>
<dbReference type="CDD" id="cd00885">
    <property type="entry name" value="cinA"/>
    <property type="match status" value="1"/>
</dbReference>
<dbReference type="InterPro" id="IPR036425">
    <property type="entry name" value="MoaB/Mog-like_dom_sf"/>
</dbReference>
<protein>
    <recommendedName>
        <fullName evidence="1">CinA-like protein</fullName>
    </recommendedName>
</protein>
<dbReference type="NCBIfam" id="TIGR00199">
    <property type="entry name" value="PncC_domain"/>
    <property type="match status" value="1"/>
</dbReference>
<dbReference type="Gene3D" id="3.40.980.10">
    <property type="entry name" value="MoaB/Mog-like domain"/>
    <property type="match status" value="1"/>
</dbReference>
<dbReference type="NCBIfam" id="TIGR00200">
    <property type="entry name" value="cinA_nterm"/>
    <property type="match status" value="1"/>
</dbReference>
<reference evidence="3" key="2">
    <citation type="submission" date="2020-09" db="EMBL/GenBank/DDBJ databases">
        <authorList>
            <person name="Sun Q."/>
            <person name="Zhou Y."/>
        </authorList>
    </citation>
    <scope>NUCLEOTIDE SEQUENCE</scope>
    <source>
        <strain evidence="3">CGMCC 1.15763</strain>
    </source>
</reference>
<dbReference type="SUPFAM" id="SSF142433">
    <property type="entry name" value="CinA-like"/>
    <property type="match status" value="1"/>
</dbReference>
<dbReference type="PIRSF" id="PIRSF006728">
    <property type="entry name" value="CinA"/>
    <property type="match status" value="1"/>
</dbReference>
<dbReference type="SMART" id="SM00852">
    <property type="entry name" value="MoCF_biosynth"/>
    <property type="match status" value="1"/>
</dbReference>
<sequence>MNAEIITIGDEILIGQIVDTNSQWIAIELNKIGVSVYQISSIQDEEQHILNALKEAQERADIVILTGGLGPTKDDITKKTIAKYFKDDQWTNYPEVTEHIKALFKKINHPYKEVQNEQAILPSKASYLKNAFGTAPGMWFYENETVFVSLPGVPYEMKGLITNEVLPRIQKQFKLPFVLHRTVLTYGQGESIVAERIEDWETNLPSFIKLAYLPSFGKVRLRLSAKGPDKAILEAALKTQLDALSLLIPDIITGYEESETLEKKVGDLLTEQGATLCTAESMTGGKIAATLVAVPGASTYFKGGMVTYTAAMKIALLGLSPELIDRYSVVSKEVTAQMAVAALKKMQTDYAISVTGNAGPTTDDTDASVGIVYIAIATKGGVYVEEFDFGQPREKVINRTVTKSLEILQKEIIKNS</sequence>
<dbReference type="SUPFAM" id="SSF53218">
    <property type="entry name" value="Molybdenum cofactor biosynthesis proteins"/>
    <property type="match status" value="1"/>
</dbReference>
<dbReference type="NCBIfam" id="TIGR00177">
    <property type="entry name" value="molyb_syn"/>
    <property type="match status" value="1"/>
</dbReference>
<organism evidence="3 4">
    <name type="scientific">Polaribacter pacificus</name>
    <dbReference type="NCBI Taxonomy" id="1775173"/>
    <lineage>
        <taxon>Bacteria</taxon>
        <taxon>Pseudomonadati</taxon>
        <taxon>Bacteroidota</taxon>
        <taxon>Flavobacteriia</taxon>
        <taxon>Flavobacteriales</taxon>
        <taxon>Flavobacteriaceae</taxon>
    </lineage>
</organism>
<dbReference type="EMBL" id="BMJW01000003">
    <property type="protein sequence ID" value="GGH02217.1"/>
    <property type="molecule type" value="Genomic_DNA"/>
</dbReference>
<comment type="caution">
    <text evidence="3">The sequence shown here is derived from an EMBL/GenBank/DDBJ whole genome shotgun (WGS) entry which is preliminary data.</text>
</comment>
<evidence type="ECO:0000313" key="4">
    <source>
        <dbReference type="Proteomes" id="UP000633278"/>
    </source>
</evidence>
<dbReference type="PANTHER" id="PTHR13939:SF0">
    <property type="entry name" value="NMN AMIDOHYDROLASE-LIKE PROTEIN YFAY"/>
    <property type="match status" value="1"/>
</dbReference>
<dbReference type="InterPro" id="IPR041424">
    <property type="entry name" value="CinA_KH"/>
</dbReference>
<dbReference type="InterPro" id="IPR036653">
    <property type="entry name" value="CinA-like_C"/>
</dbReference>
<accession>A0A917I1V7</accession>
<dbReference type="Pfam" id="PF18146">
    <property type="entry name" value="CinA_KH"/>
    <property type="match status" value="1"/>
</dbReference>
<dbReference type="HAMAP" id="MF_00226_B">
    <property type="entry name" value="CinA_B"/>
    <property type="match status" value="1"/>
</dbReference>
<dbReference type="InterPro" id="IPR001453">
    <property type="entry name" value="MoaB/Mog_dom"/>
</dbReference>
<dbReference type="AlphaFoldDB" id="A0A917I1V7"/>
<comment type="similarity">
    <text evidence="1">Belongs to the CinA family.</text>
</comment>
<gene>
    <name evidence="3" type="ORF">GCM10011416_21210</name>
</gene>
<dbReference type="RefSeq" id="WP_188599326.1">
    <property type="nucleotide sequence ID" value="NZ_BMJW01000003.1"/>
</dbReference>
<name>A0A917I1V7_9FLAO</name>
<evidence type="ECO:0000259" key="2">
    <source>
        <dbReference type="SMART" id="SM00852"/>
    </source>
</evidence>
<dbReference type="Pfam" id="PF02464">
    <property type="entry name" value="CinA"/>
    <property type="match status" value="1"/>
</dbReference>
<evidence type="ECO:0000256" key="1">
    <source>
        <dbReference type="HAMAP-Rule" id="MF_00226"/>
    </source>
</evidence>